<name>A0A953LXE8_9BACT</name>
<dbReference type="Proteomes" id="UP000705867">
    <property type="component" value="Unassembled WGS sequence"/>
</dbReference>
<dbReference type="EMBL" id="JAIOIV010000095">
    <property type="protein sequence ID" value="MBZ0156901.1"/>
    <property type="molecule type" value="Genomic_DNA"/>
</dbReference>
<proteinExistence type="predicted"/>
<evidence type="ECO:0000313" key="2">
    <source>
        <dbReference type="Proteomes" id="UP000705867"/>
    </source>
</evidence>
<comment type="caution">
    <text evidence="1">The sequence shown here is derived from an EMBL/GenBank/DDBJ whole genome shotgun (WGS) entry which is preliminary data.</text>
</comment>
<reference evidence="1" key="2">
    <citation type="submission" date="2021-08" db="EMBL/GenBank/DDBJ databases">
        <authorList>
            <person name="Dalcin Martins P."/>
        </authorList>
    </citation>
    <scope>NUCLEOTIDE SEQUENCE</scope>
    <source>
        <strain evidence="1">MAG_39</strain>
    </source>
</reference>
<evidence type="ECO:0000313" key="1">
    <source>
        <dbReference type="EMBL" id="MBZ0156901.1"/>
    </source>
</evidence>
<organism evidence="1 2">
    <name type="scientific">Candidatus Nitrobium versatile</name>
    <dbReference type="NCBI Taxonomy" id="2884831"/>
    <lineage>
        <taxon>Bacteria</taxon>
        <taxon>Pseudomonadati</taxon>
        <taxon>Nitrospirota</taxon>
        <taxon>Nitrospiria</taxon>
        <taxon>Nitrospirales</taxon>
        <taxon>Nitrospiraceae</taxon>
        <taxon>Candidatus Nitrobium</taxon>
    </lineage>
</organism>
<dbReference type="AlphaFoldDB" id="A0A953LXE8"/>
<sequence length="148" mass="16289">MPHAGLMDADALGPEEAALQQAKLHIRAGKRRLRQGKIAAGVVTLYDALFNAMQWYIFAPERRGPLSIDSGDDLDNEVTVYAILTRSGVLDGRFDYAVFAALVEEALHKELPGYDYSGMLEGLESVFTQLGVMPFDEGRLPPEDPSTY</sequence>
<gene>
    <name evidence="1" type="ORF">K8I29_11925</name>
</gene>
<accession>A0A953LXE8</accession>
<reference evidence="1" key="1">
    <citation type="journal article" date="2021" name="bioRxiv">
        <title>Unraveling nitrogen, sulfur and carbon metabolic pathways and microbial community transcriptional responses to substrate deprivation and toxicity stresses in a bioreactor mimicking anoxic brackish coastal sediment conditions.</title>
        <authorList>
            <person name="Martins P.D."/>
            <person name="Echeveste M.J."/>
            <person name="Arshad A."/>
            <person name="Kurth J."/>
            <person name="Ouboter H."/>
            <person name="Jetten M.S.M."/>
            <person name="Welte C.U."/>
        </authorList>
    </citation>
    <scope>NUCLEOTIDE SEQUENCE</scope>
    <source>
        <strain evidence="1">MAG_39</strain>
    </source>
</reference>
<protein>
    <submittedName>
        <fullName evidence="1">Uncharacterized protein</fullName>
    </submittedName>
</protein>